<reference evidence="1" key="1">
    <citation type="journal article" date="2016" name="Gigascience">
        <title>De novo construction of an expanded transcriptome assembly for the western tarnished plant bug, Lygus hesperus.</title>
        <authorList>
            <person name="Tassone E.E."/>
            <person name="Geib S.M."/>
            <person name="Hall B."/>
            <person name="Fabrick J.A."/>
            <person name="Brent C.S."/>
            <person name="Hull J.J."/>
        </authorList>
    </citation>
    <scope>NUCLEOTIDE SEQUENCE</scope>
</reference>
<dbReference type="PANTHER" id="PTHR31511:SF12">
    <property type="entry name" value="RHO TERMINATION FACTOR N-TERMINAL DOMAIN-CONTAINING PROTEIN"/>
    <property type="match status" value="1"/>
</dbReference>
<accession>A0A146KZV8</accession>
<evidence type="ECO:0000313" key="1">
    <source>
        <dbReference type="EMBL" id="JAQ00656.1"/>
    </source>
</evidence>
<sequence>FITSKKAVLNIQNNDHYCFGYVMVAAFFKPQGSPVLPSSYPDFKNVFNWDGIEFPVQIKQISIFESNNNNISINVYGIEKVYKNQKMVFEVVGPLYYSK</sequence>
<dbReference type="EMBL" id="GDHC01017973">
    <property type="protein sequence ID" value="JAQ00656.1"/>
    <property type="molecule type" value="Transcribed_RNA"/>
</dbReference>
<protein>
    <submittedName>
        <fullName evidence="1">Uncharacterized protein</fullName>
    </submittedName>
</protein>
<name>A0A146KZV8_LYGHE</name>
<gene>
    <name evidence="1" type="ORF">g.7059</name>
</gene>
<organism evidence="1">
    <name type="scientific">Lygus hesperus</name>
    <name type="common">Western plant bug</name>
    <dbReference type="NCBI Taxonomy" id="30085"/>
    <lineage>
        <taxon>Eukaryota</taxon>
        <taxon>Metazoa</taxon>
        <taxon>Ecdysozoa</taxon>
        <taxon>Arthropoda</taxon>
        <taxon>Hexapoda</taxon>
        <taxon>Insecta</taxon>
        <taxon>Pterygota</taxon>
        <taxon>Neoptera</taxon>
        <taxon>Paraneoptera</taxon>
        <taxon>Hemiptera</taxon>
        <taxon>Heteroptera</taxon>
        <taxon>Panheteroptera</taxon>
        <taxon>Cimicomorpha</taxon>
        <taxon>Miridae</taxon>
        <taxon>Mirini</taxon>
        <taxon>Lygus</taxon>
    </lineage>
</organism>
<dbReference type="AlphaFoldDB" id="A0A146KZV8"/>
<dbReference type="PANTHER" id="PTHR31511">
    <property type="entry name" value="PROTEIN CBG23764"/>
    <property type="match status" value="1"/>
</dbReference>
<feature type="non-terminal residue" evidence="1">
    <location>
        <position position="1"/>
    </location>
</feature>
<proteinExistence type="predicted"/>
<feature type="non-terminal residue" evidence="1">
    <location>
        <position position="99"/>
    </location>
</feature>